<proteinExistence type="predicted"/>
<gene>
    <name evidence="4" type="ORF">GPM918_LOCUS34226</name>
    <name evidence="5" type="ORF">SRO942_LOCUS34922</name>
</gene>
<keyword evidence="2" id="KW-0067">ATP-binding</keyword>
<dbReference type="InterPro" id="IPR001245">
    <property type="entry name" value="Ser-Thr/Tyr_kinase_cat_dom"/>
</dbReference>
<evidence type="ECO:0000259" key="3">
    <source>
        <dbReference type="PROSITE" id="PS50011"/>
    </source>
</evidence>
<dbReference type="Pfam" id="PF07714">
    <property type="entry name" value="PK_Tyr_Ser-Thr"/>
    <property type="match status" value="1"/>
</dbReference>
<dbReference type="CDD" id="cd00173">
    <property type="entry name" value="SH2"/>
    <property type="match status" value="1"/>
</dbReference>
<dbReference type="GO" id="GO:0005524">
    <property type="term" value="F:ATP binding"/>
    <property type="evidence" value="ECO:0007669"/>
    <property type="project" value="UniProtKB-KW"/>
</dbReference>
<dbReference type="InterPro" id="IPR036860">
    <property type="entry name" value="SH2_dom_sf"/>
</dbReference>
<dbReference type="InterPro" id="IPR000719">
    <property type="entry name" value="Prot_kinase_dom"/>
</dbReference>
<evidence type="ECO:0000313" key="5">
    <source>
        <dbReference type="EMBL" id="CAF4314237.1"/>
    </source>
</evidence>
<sequence length="555" mass="64254">MYTAYKPISKPIQLYKPIYVARESYFSDYMLDASFEKDDEFEFIANADAYSVQDEKELILKHLRTFKTICVKSSLVQEDHKTPLRLGVRDRGIVECCLMKNIRTSYLIRYSSIDEKAYVLSVNQSRDHKDTLPTHYVIRVNKQNNCFYLAHESKLRHYFFPTFRKLVQHPKILEKIQLSRPIARRWITDEDAIWRIDFNELNIEAPAGGFAWWEMKNSPQPVEVNIRKFNTSGEFSLKIDVIKNVRHANLVAFYGLCWDPKANETLIVTEYMSGGDLKTWLEKASSLPTREILNNFCLQISRGMAYLERCNQFHGDLRCKNILVKGELHEALLLKIANYGSAMRNATSNLQRESAPEIFKNQEGTIKSDIWSFAISMTVMWKKGQDAYTGMSFEALKQHMKSNKPYVLMCPPSCPRAYYDNIIQVCLRQQQELRPTFAQLVNVFKRIRDKKAFETADIQSYYNTDLSSAYAPLISVSKRAPPPPPVNALSTKTNTYLYREAPPISPESAPSPTIITEDSSSLYEMVYLPFQQRTQSPQQSTIDTLTNELTDRCFF</sequence>
<evidence type="ECO:0000256" key="2">
    <source>
        <dbReference type="ARBA" id="ARBA00022840"/>
    </source>
</evidence>
<dbReference type="SUPFAM" id="SSF56112">
    <property type="entry name" value="Protein kinase-like (PK-like)"/>
    <property type="match status" value="1"/>
</dbReference>
<dbReference type="EMBL" id="CAJOBC010084252">
    <property type="protein sequence ID" value="CAF4314237.1"/>
    <property type="molecule type" value="Genomic_DNA"/>
</dbReference>
<name>A0A815NQF8_9BILA</name>
<evidence type="ECO:0000313" key="4">
    <source>
        <dbReference type="EMBL" id="CAF1436907.1"/>
    </source>
</evidence>
<dbReference type="SUPFAM" id="SSF55550">
    <property type="entry name" value="SH2 domain"/>
    <property type="match status" value="1"/>
</dbReference>
<evidence type="ECO:0000313" key="6">
    <source>
        <dbReference type="Proteomes" id="UP000663829"/>
    </source>
</evidence>
<comment type="caution">
    <text evidence="4">The sequence shown here is derived from an EMBL/GenBank/DDBJ whole genome shotgun (WGS) entry which is preliminary data.</text>
</comment>
<keyword evidence="1" id="KW-0547">Nucleotide-binding</keyword>
<dbReference type="Proteomes" id="UP000663829">
    <property type="component" value="Unassembled WGS sequence"/>
</dbReference>
<dbReference type="EMBL" id="CAJNOQ010018813">
    <property type="protein sequence ID" value="CAF1436907.1"/>
    <property type="molecule type" value="Genomic_DNA"/>
</dbReference>
<evidence type="ECO:0000256" key="1">
    <source>
        <dbReference type="ARBA" id="ARBA00022741"/>
    </source>
</evidence>
<dbReference type="InterPro" id="IPR011009">
    <property type="entry name" value="Kinase-like_dom_sf"/>
</dbReference>
<dbReference type="OrthoDB" id="5863201at2759"/>
<dbReference type="InterPro" id="IPR050198">
    <property type="entry name" value="Non-receptor_tyrosine_kinases"/>
</dbReference>
<dbReference type="Gene3D" id="1.10.510.10">
    <property type="entry name" value="Transferase(Phosphotransferase) domain 1"/>
    <property type="match status" value="1"/>
</dbReference>
<reference evidence="4" key="1">
    <citation type="submission" date="2021-02" db="EMBL/GenBank/DDBJ databases">
        <authorList>
            <person name="Nowell W R."/>
        </authorList>
    </citation>
    <scope>NUCLEOTIDE SEQUENCE</scope>
</reference>
<feature type="domain" description="Protein kinase" evidence="3">
    <location>
        <begin position="199"/>
        <end position="447"/>
    </location>
</feature>
<dbReference type="Gene3D" id="3.30.505.10">
    <property type="entry name" value="SH2 domain"/>
    <property type="match status" value="1"/>
</dbReference>
<protein>
    <recommendedName>
        <fullName evidence="3">Protein kinase domain-containing protein</fullName>
    </recommendedName>
</protein>
<dbReference type="PROSITE" id="PS50011">
    <property type="entry name" value="PROTEIN_KINASE_DOM"/>
    <property type="match status" value="1"/>
</dbReference>
<dbReference type="GO" id="GO:0004672">
    <property type="term" value="F:protein kinase activity"/>
    <property type="evidence" value="ECO:0007669"/>
    <property type="project" value="InterPro"/>
</dbReference>
<accession>A0A815NQF8</accession>
<dbReference type="PANTHER" id="PTHR24418">
    <property type="entry name" value="TYROSINE-PROTEIN KINASE"/>
    <property type="match status" value="1"/>
</dbReference>
<dbReference type="AlphaFoldDB" id="A0A815NQF8"/>
<dbReference type="PRINTS" id="PR00109">
    <property type="entry name" value="TYRKINASE"/>
</dbReference>
<organism evidence="4 6">
    <name type="scientific">Didymodactylos carnosus</name>
    <dbReference type="NCBI Taxonomy" id="1234261"/>
    <lineage>
        <taxon>Eukaryota</taxon>
        <taxon>Metazoa</taxon>
        <taxon>Spiralia</taxon>
        <taxon>Gnathifera</taxon>
        <taxon>Rotifera</taxon>
        <taxon>Eurotatoria</taxon>
        <taxon>Bdelloidea</taxon>
        <taxon>Philodinida</taxon>
        <taxon>Philodinidae</taxon>
        <taxon>Didymodactylos</taxon>
    </lineage>
</organism>
<dbReference type="Proteomes" id="UP000681722">
    <property type="component" value="Unassembled WGS sequence"/>
</dbReference>
<keyword evidence="6" id="KW-1185">Reference proteome</keyword>